<dbReference type="OrthoDB" id="4026086at2759"/>
<dbReference type="eggNOG" id="ENOG502RQEA">
    <property type="taxonomic scope" value="Eukaryota"/>
</dbReference>
<dbReference type="OMA" id="HESAYHS"/>
<protein>
    <submittedName>
        <fullName evidence="2">Uncharacterized protein</fullName>
    </submittedName>
</protein>
<name>G3AL20_SPAPN</name>
<accession>G3AL20</accession>
<feature type="compositionally biased region" description="Basic and acidic residues" evidence="1">
    <location>
        <begin position="1"/>
        <end position="15"/>
    </location>
</feature>
<proteinExistence type="predicted"/>
<keyword evidence="3" id="KW-1185">Reference proteome</keyword>
<dbReference type="HOGENOM" id="CLU_1767808_0_0_1"/>
<gene>
    <name evidence="2" type="ORF">SPAPADRAFT_60379</name>
</gene>
<sequence>MEPSGTDRKSRLAELRRKRNQAQAGITEQHTESKPDVPQPQSIRVKSESELTITEAPTLQLPNGETVEAVSQRIQDEIFHRAQYAASAIVDQDVGEDGSSPPPQKISYTQDLKKDLKSYYHKANIRTERAINRIISDKYQQ</sequence>
<dbReference type="GeneID" id="18873376"/>
<dbReference type="InParanoid" id="G3AL20"/>
<dbReference type="Pfam" id="PF08315">
    <property type="entry name" value="cwf18"/>
    <property type="match status" value="1"/>
</dbReference>
<dbReference type="RefSeq" id="XP_007374578.1">
    <property type="nucleotide sequence ID" value="XM_007374516.1"/>
</dbReference>
<feature type="region of interest" description="Disordered" evidence="1">
    <location>
        <begin position="1"/>
        <end position="42"/>
    </location>
</feature>
<organism evidence="3">
    <name type="scientific">Spathaspora passalidarum (strain NRRL Y-27907 / 11-Y1)</name>
    <dbReference type="NCBI Taxonomy" id="619300"/>
    <lineage>
        <taxon>Eukaryota</taxon>
        <taxon>Fungi</taxon>
        <taxon>Dikarya</taxon>
        <taxon>Ascomycota</taxon>
        <taxon>Saccharomycotina</taxon>
        <taxon>Pichiomycetes</taxon>
        <taxon>Debaryomycetaceae</taxon>
        <taxon>Spathaspora</taxon>
    </lineage>
</organism>
<dbReference type="STRING" id="619300.G3AL20"/>
<evidence type="ECO:0000256" key="1">
    <source>
        <dbReference type="SAM" id="MobiDB-lite"/>
    </source>
</evidence>
<dbReference type="InterPro" id="IPR013169">
    <property type="entry name" value="mRNA_splic_Cwf18-like"/>
</dbReference>
<dbReference type="AlphaFoldDB" id="G3AL20"/>
<reference evidence="2 3" key="1">
    <citation type="journal article" date="2011" name="Proc. Natl. Acad. Sci. U.S.A.">
        <title>Comparative genomics of xylose-fermenting fungi for enhanced biofuel production.</title>
        <authorList>
            <person name="Wohlbach D.J."/>
            <person name="Kuo A."/>
            <person name="Sato T.K."/>
            <person name="Potts K.M."/>
            <person name="Salamov A.A."/>
            <person name="LaButti K.M."/>
            <person name="Sun H."/>
            <person name="Clum A."/>
            <person name="Pangilinan J.L."/>
            <person name="Lindquist E.A."/>
            <person name="Lucas S."/>
            <person name="Lapidus A."/>
            <person name="Jin M."/>
            <person name="Gunawan C."/>
            <person name="Balan V."/>
            <person name="Dale B.E."/>
            <person name="Jeffries T.W."/>
            <person name="Zinkel R."/>
            <person name="Barry K.W."/>
            <person name="Grigoriev I.V."/>
            <person name="Gasch A.P."/>
        </authorList>
    </citation>
    <scope>NUCLEOTIDE SEQUENCE [LARGE SCALE GENOMIC DNA]</scope>
    <source>
        <strain evidence="3">NRRL Y-27907 / 11-Y1</strain>
    </source>
</reference>
<dbReference type="KEGG" id="spaa:SPAPADRAFT_60379"/>
<evidence type="ECO:0000313" key="2">
    <source>
        <dbReference type="EMBL" id="EGW33063.1"/>
    </source>
</evidence>
<dbReference type="Proteomes" id="UP000000709">
    <property type="component" value="Unassembled WGS sequence"/>
</dbReference>
<dbReference type="EMBL" id="GL996501">
    <property type="protein sequence ID" value="EGW33063.1"/>
    <property type="molecule type" value="Genomic_DNA"/>
</dbReference>
<evidence type="ECO:0000313" key="3">
    <source>
        <dbReference type="Proteomes" id="UP000000709"/>
    </source>
</evidence>